<dbReference type="PANTHER" id="PTHR44051:SF2">
    <property type="entry name" value="HYPOTHETICAL GLUTATHIONE S-TRANSFERASE LIKE PROTEIN"/>
    <property type="match status" value="1"/>
</dbReference>
<keyword evidence="4" id="KW-0575">Peroxidase</keyword>
<accession>A0A1L9P147</accession>
<dbReference type="EMBL" id="MLCB01000039">
    <property type="protein sequence ID" value="OJI95269.1"/>
    <property type="molecule type" value="Genomic_DNA"/>
</dbReference>
<evidence type="ECO:0000256" key="1">
    <source>
        <dbReference type="RuleBase" id="RU003494"/>
    </source>
</evidence>
<dbReference type="AlphaFoldDB" id="A0A1L9P147"/>
<dbReference type="EC" id="1.11.1.-" evidence="4"/>
<dbReference type="InterPro" id="IPR036282">
    <property type="entry name" value="Glutathione-S-Trfase_C_sf"/>
</dbReference>
<dbReference type="OrthoDB" id="9803562at2"/>
<organism evidence="4 5">
    <name type="scientific">Planktotalea frisia</name>
    <dbReference type="NCBI Taxonomy" id="696762"/>
    <lineage>
        <taxon>Bacteria</taxon>
        <taxon>Pseudomonadati</taxon>
        <taxon>Pseudomonadota</taxon>
        <taxon>Alphaproteobacteria</taxon>
        <taxon>Rhodobacterales</taxon>
        <taxon>Paracoccaceae</taxon>
        <taxon>Planktotalea</taxon>
    </lineage>
</organism>
<dbReference type="Pfam" id="PF02798">
    <property type="entry name" value="GST_N"/>
    <property type="match status" value="1"/>
</dbReference>
<dbReference type="SUPFAM" id="SSF47616">
    <property type="entry name" value="GST C-terminal domain-like"/>
    <property type="match status" value="1"/>
</dbReference>
<evidence type="ECO:0000313" key="5">
    <source>
        <dbReference type="Proteomes" id="UP000184514"/>
    </source>
</evidence>
<proteinExistence type="inferred from homology"/>
<evidence type="ECO:0000259" key="2">
    <source>
        <dbReference type="PROSITE" id="PS50404"/>
    </source>
</evidence>
<dbReference type="InterPro" id="IPR010987">
    <property type="entry name" value="Glutathione-S-Trfase_C-like"/>
</dbReference>
<comment type="caution">
    <text evidence="4">The sequence shown here is derived from an EMBL/GenBank/DDBJ whole genome shotgun (WGS) entry which is preliminary data.</text>
</comment>
<dbReference type="RefSeq" id="WP_072629175.1">
    <property type="nucleotide sequence ID" value="NZ_MLCB01000039.1"/>
</dbReference>
<dbReference type="Proteomes" id="UP000184514">
    <property type="component" value="Unassembled WGS sequence"/>
</dbReference>
<dbReference type="InterPro" id="IPR036249">
    <property type="entry name" value="Thioredoxin-like_sf"/>
</dbReference>
<evidence type="ECO:0000259" key="3">
    <source>
        <dbReference type="PROSITE" id="PS50405"/>
    </source>
</evidence>
<dbReference type="Gene3D" id="3.40.30.10">
    <property type="entry name" value="Glutaredoxin"/>
    <property type="match status" value="1"/>
</dbReference>
<dbReference type="GO" id="GO:0004601">
    <property type="term" value="F:peroxidase activity"/>
    <property type="evidence" value="ECO:0007669"/>
    <property type="project" value="UniProtKB-KW"/>
</dbReference>
<dbReference type="EC" id="1.8.4.-" evidence="4"/>
<sequence length="161" mass="18078">MMKLLGYDTIDTLKVLIILMETDVEFDFIPVNIRAGEQHTSDFLTINPARKVPVLSDGHQHQTQSNAILLSLAKRTGWGLPNDTSEYNHLIAWLFYQASTQGPHFGQVEYWSGHASSPNPEALAHYRSPASRSIEYFNAQMEGKHFIGGDNYTIADIALFP</sequence>
<feature type="domain" description="GST C-terminal" evidence="3">
    <location>
        <begin position="83"/>
        <end position="161"/>
    </location>
</feature>
<dbReference type="PROSITE" id="PS50404">
    <property type="entry name" value="GST_NTER"/>
    <property type="match status" value="1"/>
</dbReference>
<comment type="similarity">
    <text evidence="1">Belongs to the GST superfamily.</text>
</comment>
<feature type="domain" description="GST N-terminal" evidence="2">
    <location>
        <begin position="1"/>
        <end position="80"/>
    </location>
</feature>
<dbReference type="Pfam" id="PF00043">
    <property type="entry name" value="GST_C"/>
    <property type="match status" value="1"/>
</dbReference>
<dbReference type="SUPFAM" id="SSF52833">
    <property type="entry name" value="Thioredoxin-like"/>
    <property type="match status" value="1"/>
</dbReference>
<name>A0A1L9P147_9RHOB</name>
<dbReference type="InterPro" id="IPR040079">
    <property type="entry name" value="Glutathione_S-Trfase"/>
</dbReference>
<gene>
    <name evidence="4" type="primary">yfcG_2</name>
    <name evidence="4" type="ORF">PFRI_04890</name>
</gene>
<dbReference type="InterPro" id="IPR004046">
    <property type="entry name" value="GST_C"/>
</dbReference>
<keyword evidence="4" id="KW-0560">Oxidoreductase</keyword>
<protein>
    <submittedName>
        <fullName evidence="4">Disulfide-bond oxidoreductase YfcG</fullName>
        <ecNumber evidence="4">1.11.1.-</ecNumber>
        <ecNumber evidence="4">1.8.4.-</ecNumber>
    </submittedName>
</protein>
<evidence type="ECO:0000313" key="4">
    <source>
        <dbReference type="EMBL" id="OJI95269.1"/>
    </source>
</evidence>
<dbReference type="PROSITE" id="PS50405">
    <property type="entry name" value="GST_CTER"/>
    <property type="match status" value="1"/>
</dbReference>
<dbReference type="PANTHER" id="PTHR44051">
    <property type="entry name" value="GLUTATHIONE S-TRANSFERASE-RELATED"/>
    <property type="match status" value="1"/>
</dbReference>
<reference evidence="4 5" key="1">
    <citation type="submission" date="2016-10" db="EMBL/GenBank/DDBJ databases">
        <title>Genome sequence of Planktotalea frisia SH6-1.</title>
        <authorList>
            <person name="Poehlein A."/>
            <person name="Bakenhus I."/>
            <person name="Voget S."/>
            <person name="Brinkhoff T."/>
            <person name="Simon M."/>
        </authorList>
    </citation>
    <scope>NUCLEOTIDE SEQUENCE [LARGE SCALE GENOMIC DNA]</scope>
    <source>
        <strain evidence="4 5">SH6-1</strain>
    </source>
</reference>
<dbReference type="SFLD" id="SFLDS00019">
    <property type="entry name" value="Glutathione_Transferase_(cytos"/>
    <property type="match status" value="1"/>
</dbReference>
<dbReference type="InterPro" id="IPR004045">
    <property type="entry name" value="Glutathione_S-Trfase_N"/>
</dbReference>
<keyword evidence="5" id="KW-1185">Reference proteome</keyword>
<dbReference type="SFLD" id="SFLDG00358">
    <property type="entry name" value="Main_(cytGST)"/>
    <property type="match status" value="1"/>
</dbReference>
<dbReference type="Gene3D" id="1.20.1050.10">
    <property type="match status" value="1"/>
</dbReference>
<dbReference type="STRING" id="696762.PFRI_04890"/>